<evidence type="ECO:0000256" key="3">
    <source>
        <dbReference type="ARBA" id="ARBA00023315"/>
    </source>
</evidence>
<evidence type="ECO:0000256" key="4">
    <source>
        <dbReference type="HAMAP-Rule" id="MF_00689"/>
    </source>
</evidence>
<evidence type="ECO:0000259" key="6">
    <source>
        <dbReference type="Pfam" id="PF04376"/>
    </source>
</evidence>
<dbReference type="GO" id="GO:0004057">
    <property type="term" value="F:arginyl-tRNA--protein transferase activity"/>
    <property type="evidence" value="ECO:0007669"/>
    <property type="project" value="InterPro"/>
</dbReference>
<feature type="domain" description="N-end aminoacyl transferase N-terminal" evidence="6">
    <location>
        <begin position="21"/>
        <end position="89"/>
    </location>
</feature>
<dbReference type="STRING" id="1391654.AKJ09_05563"/>
<dbReference type="GO" id="GO:0008914">
    <property type="term" value="F:leucyl-tRNA--protein transferase activity"/>
    <property type="evidence" value="ECO:0007669"/>
    <property type="project" value="UniProtKB-UniRule"/>
</dbReference>
<accession>A0A0K1Q0F8</accession>
<feature type="domain" description="N-end rule aminoacyl transferase C-terminal" evidence="7">
    <location>
        <begin position="109"/>
        <end position="235"/>
    </location>
</feature>
<feature type="region of interest" description="Disordered" evidence="5">
    <location>
        <begin position="236"/>
        <end position="258"/>
    </location>
</feature>
<dbReference type="GO" id="GO:0005737">
    <property type="term" value="C:cytoplasm"/>
    <property type="evidence" value="ECO:0007669"/>
    <property type="project" value="UniProtKB-SubCell"/>
</dbReference>
<dbReference type="InterPro" id="IPR016181">
    <property type="entry name" value="Acyl_CoA_acyltransferase"/>
</dbReference>
<dbReference type="PATRIC" id="fig|1391654.3.peg.5640"/>
<comment type="similarity">
    <text evidence="4">Belongs to the R-transferase family. Bpt subfamily.</text>
</comment>
<evidence type="ECO:0000313" key="8">
    <source>
        <dbReference type="EMBL" id="AKU98899.1"/>
    </source>
</evidence>
<dbReference type="RefSeq" id="WP_275936645.1">
    <property type="nucleotide sequence ID" value="NZ_CP012333.1"/>
</dbReference>
<keyword evidence="3 4" id="KW-0012">Acyltransferase</keyword>
<comment type="subcellular location">
    <subcellularLocation>
        <location evidence="4">Cytoplasm</location>
    </subcellularLocation>
</comment>
<dbReference type="KEGG" id="llu:AKJ09_05563"/>
<proteinExistence type="inferred from homology"/>
<sequence length="258" mass="29693">MRDKIGRVARLLQHIVEPPRACSYLPDREARLELRVQVDVTASELDAMLERGWRRFGPVYFRPVCANCAECVTLRIPTASFAATKSQRRAAKAAARLRRVVGQPVIDDERLALYQRWHAERERSRGWEPSELDPERYAFDFAFPHPSVREVAFYDPEDEDRLIGIGICDETPSALSAVYFFWDPEHAPPSLGVAHVVFLVEHARALDLPYVYLGYRVAECASLAYKSRYRPHELLEGRPAENEQPSWHPETPARDRDH</sequence>
<dbReference type="InterPro" id="IPR007471">
    <property type="entry name" value="N-end_Aminoacyl_Trfase_N"/>
</dbReference>
<dbReference type="GO" id="GO:0071596">
    <property type="term" value="P:ubiquitin-dependent protein catabolic process via the N-end rule pathway"/>
    <property type="evidence" value="ECO:0007669"/>
    <property type="project" value="InterPro"/>
</dbReference>
<dbReference type="PANTHER" id="PTHR21367">
    <property type="entry name" value="ARGININE-TRNA-PROTEIN TRANSFERASE 1"/>
    <property type="match status" value="1"/>
</dbReference>
<dbReference type="NCBIfam" id="NF002346">
    <property type="entry name" value="PRK01305.2-3"/>
    <property type="match status" value="1"/>
</dbReference>
<comment type="function">
    <text evidence="4">Functions in the N-end rule pathway of protein degradation where it conjugates Leu from its aminoacyl-tRNA to the N-termini of proteins containing an N-terminal aspartate or glutamate.</text>
</comment>
<reference evidence="8 9" key="1">
    <citation type="submission" date="2015-08" db="EMBL/GenBank/DDBJ databases">
        <authorList>
            <person name="Babu N.S."/>
            <person name="Beckwith C.J."/>
            <person name="Beseler K.G."/>
            <person name="Brison A."/>
            <person name="Carone J.V."/>
            <person name="Caskin T.P."/>
            <person name="Diamond M."/>
            <person name="Durham M.E."/>
            <person name="Foxe J.M."/>
            <person name="Go M."/>
            <person name="Henderson B.A."/>
            <person name="Jones I.B."/>
            <person name="McGettigan J.A."/>
            <person name="Micheletti S.J."/>
            <person name="Nasrallah M.E."/>
            <person name="Ortiz D."/>
            <person name="Piller C.R."/>
            <person name="Privatt S.R."/>
            <person name="Schneider S.L."/>
            <person name="Sharp S."/>
            <person name="Smith T.C."/>
            <person name="Stanton J.D."/>
            <person name="Ullery H.E."/>
            <person name="Wilson R.J."/>
            <person name="Serrano M.G."/>
            <person name="Buck G."/>
            <person name="Lee V."/>
            <person name="Wang Y."/>
            <person name="Carvalho R."/>
            <person name="Voegtly L."/>
            <person name="Shi R."/>
            <person name="Duckworth R."/>
            <person name="Johnson A."/>
            <person name="Loviza R."/>
            <person name="Walstead R."/>
            <person name="Shah Z."/>
            <person name="Kiflezghi M."/>
            <person name="Wade K."/>
            <person name="Ball S.L."/>
            <person name="Bradley K.W."/>
            <person name="Asai D.J."/>
            <person name="Bowman C.A."/>
            <person name="Russell D.A."/>
            <person name="Pope W.H."/>
            <person name="Jacobs-Sera D."/>
            <person name="Hendrix R.W."/>
            <person name="Hatfull G.F."/>
        </authorList>
    </citation>
    <scope>NUCLEOTIDE SEQUENCE [LARGE SCALE GENOMIC DNA]</scope>
    <source>
        <strain evidence="8 9">DSM 27648</strain>
    </source>
</reference>
<organism evidence="8 9">
    <name type="scientific">Labilithrix luteola</name>
    <dbReference type="NCBI Taxonomy" id="1391654"/>
    <lineage>
        <taxon>Bacteria</taxon>
        <taxon>Pseudomonadati</taxon>
        <taxon>Myxococcota</taxon>
        <taxon>Polyangia</taxon>
        <taxon>Polyangiales</taxon>
        <taxon>Labilitrichaceae</taxon>
        <taxon>Labilithrix</taxon>
    </lineage>
</organism>
<dbReference type="PANTHER" id="PTHR21367:SF1">
    <property type="entry name" value="ARGINYL-TRNA--PROTEIN TRANSFERASE 1"/>
    <property type="match status" value="1"/>
</dbReference>
<dbReference type="AlphaFoldDB" id="A0A0K1Q0F8"/>
<evidence type="ECO:0000256" key="2">
    <source>
        <dbReference type="ARBA" id="ARBA00022679"/>
    </source>
</evidence>
<dbReference type="Proteomes" id="UP000064967">
    <property type="component" value="Chromosome"/>
</dbReference>
<evidence type="ECO:0000256" key="5">
    <source>
        <dbReference type="SAM" id="MobiDB-lite"/>
    </source>
</evidence>
<evidence type="ECO:0000259" key="7">
    <source>
        <dbReference type="Pfam" id="PF04377"/>
    </source>
</evidence>
<protein>
    <recommendedName>
        <fullName evidence="4">Aspartate/glutamate leucyltransferase</fullName>
        <ecNumber evidence="4">2.3.2.29</ecNumber>
    </recommendedName>
</protein>
<gene>
    <name evidence="4" type="primary">bpt</name>
    <name evidence="8" type="ORF">AKJ09_05563</name>
</gene>
<keyword evidence="2 4" id="KW-0808">Transferase</keyword>
<keyword evidence="9" id="KW-1185">Reference proteome</keyword>
<dbReference type="Pfam" id="PF04376">
    <property type="entry name" value="ATE_N"/>
    <property type="match status" value="1"/>
</dbReference>
<dbReference type="EC" id="2.3.2.29" evidence="4"/>
<name>A0A0K1Q0F8_9BACT</name>
<comment type="catalytic activity">
    <reaction evidence="4">
        <text>N-terminal L-aspartyl-[protein] + L-leucyl-tRNA(Leu) = N-terminal L-leucyl-L-aspartyl-[protein] + tRNA(Leu) + H(+)</text>
        <dbReference type="Rhea" id="RHEA:50420"/>
        <dbReference type="Rhea" id="RHEA-COMP:9613"/>
        <dbReference type="Rhea" id="RHEA-COMP:9622"/>
        <dbReference type="Rhea" id="RHEA-COMP:12669"/>
        <dbReference type="Rhea" id="RHEA-COMP:12674"/>
        <dbReference type="ChEBI" id="CHEBI:15378"/>
        <dbReference type="ChEBI" id="CHEBI:64720"/>
        <dbReference type="ChEBI" id="CHEBI:78442"/>
        <dbReference type="ChEBI" id="CHEBI:78494"/>
        <dbReference type="ChEBI" id="CHEBI:133042"/>
        <dbReference type="EC" id="2.3.2.29"/>
    </reaction>
</comment>
<dbReference type="InterPro" id="IPR030700">
    <property type="entry name" value="N-end_Aminoacyl_Trfase"/>
</dbReference>
<dbReference type="HAMAP" id="MF_00689">
    <property type="entry name" value="Bpt"/>
    <property type="match status" value="1"/>
</dbReference>
<evidence type="ECO:0000313" key="9">
    <source>
        <dbReference type="Proteomes" id="UP000064967"/>
    </source>
</evidence>
<dbReference type="Pfam" id="PF04377">
    <property type="entry name" value="ATE_C"/>
    <property type="match status" value="1"/>
</dbReference>
<dbReference type="EMBL" id="CP012333">
    <property type="protein sequence ID" value="AKU98899.1"/>
    <property type="molecule type" value="Genomic_DNA"/>
</dbReference>
<evidence type="ECO:0000256" key="1">
    <source>
        <dbReference type="ARBA" id="ARBA00022490"/>
    </source>
</evidence>
<dbReference type="InterPro" id="IPR007472">
    <property type="entry name" value="N-end_Aminoacyl_Trfase_C"/>
</dbReference>
<dbReference type="SUPFAM" id="SSF55729">
    <property type="entry name" value="Acyl-CoA N-acyltransferases (Nat)"/>
    <property type="match status" value="1"/>
</dbReference>
<dbReference type="InterPro" id="IPR017138">
    <property type="entry name" value="Asp_Glu_LeuTrfase"/>
</dbReference>
<keyword evidence="1 4" id="KW-0963">Cytoplasm</keyword>
<comment type="catalytic activity">
    <reaction evidence="4">
        <text>N-terminal L-glutamyl-[protein] + L-leucyl-tRNA(Leu) = N-terminal L-leucyl-L-glutamyl-[protein] + tRNA(Leu) + H(+)</text>
        <dbReference type="Rhea" id="RHEA:50412"/>
        <dbReference type="Rhea" id="RHEA-COMP:9613"/>
        <dbReference type="Rhea" id="RHEA-COMP:9622"/>
        <dbReference type="Rhea" id="RHEA-COMP:12664"/>
        <dbReference type="Rhea" id="RHEA-COMP:12668"/>
        <dbReference type="ChEBI" id="CHEBI:15378"/>
        <dbReference type="ChEBI" id="CHEBI:64721"/>
        <dbReference type="ChEBI" id="CHEBI:78442"/>
        <dbReference type="ChEBI" id="CHEBI:78494"/>
        <dbReference type="ChEBI" id="CHEBI:133041"/>
        <dbReference type="EC" id="2.3.2.29"/>
    </reaction>
</comment>